<gene>
    <name evidence="1" type="ORF">LARSCL_LOCUS6147</name>
</gene>
<name>A0AAV1ZLT0_9ARAC</name>
<reference evidence="1 2" key="1">
    <citation type="submission" date="2024-04" db="EMBL/GenBank/DDBJ databases">
        <authorList>
            <person name="Rising A."/>
            <person name="Reimegard J."/>
            <person name="Sonavane S."/>
            <person name="Akerstrom W."/>
            <person name="Nylinder S."/>
            <person name="Hedman E."/>
            <person name="Kallberg Y."/>
        </authorList>
    </citation>
    <scope>NUCLEOTIDE SEQUENCE [LARGE SCALE GENOMIC DNA]</scope>
</reference>
<dbReference type="EMBL" id="CAXIEN010000058">
    <property type="protein sequence ID" value="CAL1272021.1"/>
    <property type="molecule type" value="Genomic_DNA"/>
</dbReference>
<sequence length="61" mass="6795">MAYSSSLFACGFILLLISISIPVLAVFYFETCSALLLDLCHFSSLIEMIWGCTSNIERIVQ</sequence>
<evidence type="ECO:0000313" key="2">
    <source>
        <dbReference type="Proteomes" id="UP001497382"/>
    </source>
</evidence>
<dbReference type="AlphaFoldDB" id="A0AAV1ZLT0"/>
<dbReference type="Proteomes" id="UP001497382">
    <property type="component" value="Unassembled WGS sequence"/>
</dbReference>
<keyword evidence="2" id="KW-1185">Reference proteome</keyword>
<organism evidence="1 2">
    <name type="scientific">Larinioides sclopetarius</name>
    <dbReference type="NCBI Taxonomy" id="280406"/>
    <lineage>
        <taxon>Eukaryota</taxon>
        <taxon>Metazoa</taxon>
        <taxon>Ecdysozoa</taxon>
        <taxon>Arthropoda</taxon>
        <taxon>Chelicerata</taxon>
        <taxon>Arachnida</taxon>
        <taxon>Araneae</taxon>
        <taxon>Araneomorphae</taxon>
        <taxon>Entelegynae</taxon>
        <taxon>Araneoidea</taxon>
        <taxon>Araneidae</taxon>
        <taxon>Larinioides</taxon>
    </lineage>
</organism>
<comment type="caution">
    <text evidence="1">The sequence shown here is derived from an EMBL/GenBank/DDBJ whole genome shotgun (WGS) entry which is preliminary data.</text>
</comment>
<proteinExistence type="predicted"/>
<accession>A0AAV1ZLT0</accession>
<evidence type="ECO:0000313" key="1">
    <source>
        <dbReference type="EMBL" id="CAL1272021.1"/>
    </source>
</evidence>
<protein>
    <submittedName>
        <fullName evidence="1">Uncharacterized protein</fullName>
    </submittedName>
</protein>